<name>A0A1H7HHP3_9GAMM</name>
<dbReference type="RefSeq" id="WP_089710249.1">
    <property type="nucleotide sequence ID" value="NZ_FOBC01000002.1"/>
</dbReference>
<reference evidence="4" key="1">
    <citation type="submission" date="2016-10" db="EMBL/GenBank/DDBJ databases">
        <authorList>
            <person name="Varghese N."/>
            <person name="Submissions S."/>
        </authorList>
    </citation>
    <scope>NUCLEOTIDE SEQUENCE [LARGE SCALE GENOMIC DNA]</scope>
    <source>
        <strain evidence="4">CGMCC 1.9150</strain>
    </source>
</reference>
<dbReference type="GO" id="GO:0016757">
    <property type="term" value="F:glycosyltransferase activity"/>
    <property type="evidence" value="ECO:0007669"/>
    <property type="project" value="InterPro"/>
</dbReference>
<keyword evidence="3" id="KW-0808">Transferase</keyword>
<dbReference type="STRING" id="650850.SAMN04488129_102222"/>
<evidence type="ECO:0000259" key="2">
    <source>
        <dbReference type="Pfam" id="PF13579"/>
    </source>
</evidence>
<keyword evidence="4" id="KW-1185">Reference proteome</keyword>
<dbReference type="PANTHER" id="PTHR12526:SF630">
    <property type="entry name" value="GLYCOSYLTRANSFERASE"/>
    <property type="match status" value="1"/>
</dbReference>
<evidence type="ECO:0000313" key="4">
    <source>
        <dbReference type="Proteomes" id="UP000198807"/>
    </source>
</evidence>
<proteinExistence type="predicted"/>
<dbReference type="SUPFAM" id="SSF53756">
    <property type="entry name" value="UDP-Glycosyltransferase/glycogen phosphorylase"/>
    <property type="match status" value="1"/>
</dbReference>
<dbReference type="InterPro" id="IPR028098">
    <property type="entry name" value="Glyco_trans_4-like_N"/>
</dbReference>
<gene>
    <name evidence="3" type="ORF">SAMN04488129_102222</name>
</gene>
<accession>A0A1H7HHP3</accession>
<feature type="domain" description="Glycosyltransferase subfamily 4-like N-terminal" evidence="2">
    <location>
        <begin position="20"/>
        <end position="188"/>
    </location>
</feature>
<sequence length="403" mass="43791">MSIARPWIAYVGPVAFPEGGAAARRIVGNAKALVAAGYDVIIVSGQPVGPWGEMFDVAPGIRCVSVNERDSEHLSKVLRHARYALMGARSRRWLDAYAVPPAAVIVYSGYTPYLLQLGAWARRVDVPLLFDAVEWYTAETVFGFLASPYLWNTELAMRVLIPRLDGVIAISRALETYYAGRGLPVGRVPPLFDPAEIIAAPQAPDPSGPLRLAYAGSPGNKDLLDLVLEAVMALHRRGANLVLDVVGLSEVELLKRAPLRAERAGLPACLRVHGRVAHGRSMEVVGKADFTVFLRRVNRVSTNGFPTKFVESLALGTPVITNLTSDLADHLRDGENGFICPALAPEALKHTLDRVLRLDAGQRQALREGARTQAELAFAFETYAETLGGLIYRARRAVVESVK</sequence>
<dbReference type="GO" id="GO:1901135">
    <property type="term" value="P:carbohydrate derivative metabolic process"/>
    <property type="evidence" value="ECO:0007669"/>
    <property type="project" value="UniProtKB-ARBA"/>
</dbReference>
<dbReference type="Proteomes" id="UP000198807">
    <property type="component" value="Unassembled WGS sequence"/>
</dbReference>
<protein>
    <submittedName>
        <fullName evidence="3">Glycosyltransferase involved in cell wall bisynthesis</fullName>
    </submittedName>
</protein>
<dbReference type="InterPro" id="IPR001296">
    <property type="entry name" value="Glyco_trans_1"/>
</dbReference>
<evidence type="ECO:0000313" key="3">
    <source>
        <dbReference type="EMBL" id="SEK49819.1"/>
    </source>
</evidence>
<dbReference type="PANTHER" id="PTHR12526">
    <property type="entry name" value="GLYCOSYLTRANSFERASE"/>
    <property type="match status" value="1"/>
</dbReference>
<dbReference type="Gene3D" id="3.40.50.2000">
    <property type="entry name" value="Glycogen Phosphorylase B"/>
    <property type="match status" value="2"/>
</dbReference>
<dbReference type="EMBL" id="FOBC01000002">
    <property type="protein sequence ID" value="SEK49819.1"/>
    <property type="molecule type" value="Genomic_DNA"/>
</dbReference>
<dbReference type="Pfam" id="PF13579">
    <property type="entry name" value="Glyco_trans_4_4"/>
    <property type="match status" value="1"/>
</dbReference>
<feature type="domain" description="Glycosyl transferase family 1" evidence="1">
    <location>
        <begin position="212"/>
        <end position="372"/>
    </location>
</feature>
<dbReference type="OrthoDB" id="9804196at2"/>
<evidence type="ECO:0000259" key="1">
    <source>
        <dbReference type="Pfam" id="PF00534"/>
    </source>
</evidence>
<dbReference type="AlphaFoldDB" id="A0A1H7HHP3"/>
<dbReference type="Pfam" id="PF00534">
    <property type="entry name" value="Glycos_transf_1"/>
    <property type="match status" value="1"/>
</dbReference>
<organism evidence="3 4">
    <name type="scientific">Halomonas daqiaonensis</name>
    <dbReference type="NCBI Taxonomy" id="650850"/>
    <lineage>
        <taxon>Bacteria</taxon>
        <taxon>Pseudomonadati</taxon>
        <taxon>Pseudomonadota</taxon>
        <taxon>Gammaproteobacteria</taxon>
        <taxon>Oceanospirillales</taxon>
        <taxon>Halomonadaceae</taxon>
        <taxon>Halomonas</taxon>
    </lineage>
</organism>